<dbReference type="InterPro" id="IPR021886">
    <property type="entry name" value="MgsA_C"/>
</dbReference>
<dbReference type="GO" id="GO:0006310">
    <property type="term" value="P:DNA recombination"/>
    <property type="evidence" value="ECO:0007669"/>
    <property type="project" value="InterPro"/>
</dbReference>
<dbReference type="STRING" id="1797780.A3E45_05135"/>
<sequence>MNPLADRMRPKNLSEIVGQKHILSQDKLLYKAIKNNKLFSMIFWGPPGVGKTTLARVIAREIEAEFAEFSAVSTGIAEIKKLCEVIREQPRLLQQVVFIDEIHRFNKAQQDALLPYVESGLITLIGATTENPSFEVIGPLLSRTRVITLKTLEKEELEEIIKKALKDKERGLGNFKVTLKSEALDFLIDSSGGDARNILNTLEIAVLSMGHSGDPERPKGVEGDSRIEKRGILVSKTRQNDKEGIVIDQKIIEEALQSRVLKYDKHGEEHHNTISAFIKSMRASNVDAALYYLARMVEAGEDPLYIARRMVIFASEDIGMAQPTALVVANEVFKACETIGYPECQINLAHGAVYLASAKKDRSLYEAYFKALEDVKETGNLPIPMNLRNAPTKLMKNLGYGEGYDLPANATHQALQAGKYSAEDLLPDKLKGKKYYKG</sequence>
<evidence type="ECO:0000256" key="3">
    <source>
        <dbReference type="ARBA" id="ARBA00022705"/>
    </source>
</evidence>
<dbReference type="SUPFAM" id="SSF52540">
    <property type="entry name" value="P-loop containing nucleoside triphosphate hydrolases"/>
    <property type="match status" value="1"/>
</dbReference>
<reference evidence="7 8" key="1">
    <citation type="journal article" date="2016" name="Nat. Commun.">
        <title>Thousands of microbial genomes shed light on interconnected biogeochemical processes in an aquifer system.</title>
        <authorList>
            <person name="Anantharaman K."/>
            <person name="Brown C.T."/>
            <person name="Hug L.A."/>
            <person name="Sharon I."/>
            <person name="Castelle C.J."/>
            <person name="Probst A.J."/>
            <person name="Thomas B.C."/>
            <person name="Singh A."/>
            <person name="Wilkins M.J."/>
            <person name="Karaoz U."/>
            <person name="Brodie E.L."/>
            <person name="Williams K.H."/>
            <person name="Hubbard S.S."/>
            <person name="Banfield J.F."/>
        </authorList>
    </citation>
    <scope>NUCLEOTIDE SEQUENCE [LARGE SCALE GENOMIC DNA]</scope>
</reference>
<dbReference type="Gene3D" id="1.20.272.10">
    <property type="match status" value="1"/>
</dbReference>
<keyword evidence="5" id="KW-0067">ATP-binding</keyword>
<name>A0A1F5K7F5_9BACT</name>
<dbReference type="InterPro" id="IPR027417">
    <property type="entry name" value="P-loop_NTPase"/>
</dbReference>
<dbReference type="InterPro" id="IPR008824">
    <property type="entry name" value="RuvB-like_N"/>
</dbReference>
<dbReference type="Proteomes" id="UP000176405">
    <property type="component" value="Unassembled WGS sequence"/>
</dbReference>
<dbReference type="InterPro" id="IPR008921">
    <property type="entry name" value="DNA_pol3_clamp-load_cplx_C"/>
</dbReference>
<feature type="domain" description="AAA+ ATPase" evidence="6">
    <location>
        <begin position="37"/>
        <end position="153"/>
    </location>
</feature>
<evidence type="ECO:0000259" key="6">
    <source>
        <dbReference type="SMART" id="SM00382"/>
    </source>
</evidence>
<dbReference type="GO" id="GO:0005524">
    <property type="term" value="F:ATP binding"/>
    <property type="evidence" value="ECO:0007669"/>
    <property type="project" value="UniProtKB-KW"/>
</dbReference>
<dbReference type="InterPro" id="IPR003593">
    <property type="entry name" value="AAA+_ATPase"/>
</dbReference>
<dbReference type="Gene3D" id="1.10.3710.10">
    <property type="entry name" value="DNA polymerase III clamp loader subunits, C-terminal domain"/>
    <property type="match status" value="1"/>
</dbReference>
<dbReference type="EMBL" id="MFDH01000008">
    <property type="protein sequence ID" value="OGE36829.1"/>
    <property type="molecule type" value="Genomic_DNA"/>
</dbReference>
<comment type="caution">
    <text evidence="7">The sequence shown here is derived from an EMBL/GenBank/DDBJ whole genome shotgun (WGS) entry which is preliminary data.</text>
</comment>
<dbReference type="Gene3D" id="3.40.50.300">
    <property type="entry name" value="P-loop containing nucleotide triphosphate hydrolases"/>
    <property type="match status" value="1"/>
</dbReference>
<accession>A0A1F5K7F5</accession>
<dbReference type="GO" id="GO:0009378">
    <property type="term" value="F:four-way junction helicase activity"/>
    <property type="evidence" value="ECO:0007669"/>
    <property type="project" value="InterPro"/>
</dbReference>
<dbReference type="PANTHER" id="PTHR13779">
    <property type="entry name" value="WERNER HELICASE-INTERACTING PROTEIN 1 FAMILY MEMBER"/>
    <property type="match status" value="1"/>
</dbReference>
<comment type="function">
    <text evidence="1">DNA-dependent ATPase that plays important roles in cellular responses to stalled DNA replication processes.</text>
</comment>
<dbReference type="AlphaFoldDB" id="A0A1F5K7F5"/>
<dbReference type="Pfam" id="PF12002">
    <property type="entry name" value="MgsA_C"/>
    <property type="match status" value="1"/>
</dbReference>
<comment type="similarity">
    <text evidence="2">Belongs to the AAA ATPase family. RarA/MGS1/WRNIP1 subfamily.</text>
</comment>
<keyword evidence="3" id="KW-0235">DNA replication</keyword>
<proteinExistence type="inferred from homology"/>
<dbReference type="Pfam" id="PF16193">
    <property type="entry name" value="AAA_assoc_2"/>
    <property type="match status" value="1"/>
</dbReference>
<evidence type="ECO:0000256" key="5">
    <source>
        <dbReference type="ARBA" id="ARBA00022840"/>
    </source>
</evidence>
<dbReference type="SUPFAM" id="SSF48019">
    <property type="entry name" value="post-AAA+ oligomerization domain-like"/>
    <property type="match status" value="1"/>
</dbReference>
<dbReference type="FunFam" id="1.20.272.10:FF:000001">
    <property type="entry name" value="Putative AAA family ATPase"/>
    <property type="match status" value="1"/>
</dbReference>
<evidence type="ECO:0000313" key="8">
    <source>
        <dbReference type="Proteomes" id="UP000176405"/>
    </source>
</evidence>
<gene>
    <name evidence="7" type="ORF">A3E45_05135</name>
</gene>
<organism evidence="7 8">
    <name type="scientific">Candidatus Daviesbacteria bacterium RIFCSPHIGHO2_12_FULL_43_11</name>
    <dbReference type="NCBI Taxonomy" id="1797780"/>
    <lineage>
        <taxon>Bacteria</taxon>
        <taxon>Candidatus Daviesiibacteriota</taxon>
    </lineage>
</organism>
<protein>
    <recommendedName>
        <fullName evidence="6">AAA+ ATPase domain-containing protein</fullName>
    </recommendedName>
</protein>
<dbReference type="GO" id="GO:0008047">
    <property type="term" value="F:enzyme activator activity"/>
    <property type="evidence" value="ECO:0007669"/>
    <property type="project" value="TreeGrafter"/>
</dbReference>
<evidence type="ECO:0000313" key="7">
    <source>
        <dbReference type="EMBL" id="OGE36829.1"/>
    </source>
</evidence>
<evidence type="ECO:0000256" key="2">
    <source>
        <dbReference type="ARBA" id="ARBA00008959"/>
    </source>
</evidence>
<dbReference type="FunFam" id="3.40.50.300:FF:000137">
    <property type="entry name" value="Replication-associated recombination protein A"/>
    <property type="match status" value="1"/>
</dbReference>
<dbReference type="GO" id="GO:0017116">
    <property type="term" value="F:single-stranded DNA helicase activity"/>
    <property type="evidence" value="ECO:0007669"/>
    <property type="project" value="TreeGrafter"/>
</dbReference>
<evidence type="ECO:0000256" key="1">
    <source>
        <dbReference type="ARBA" id="ARBA00002393"/>
    </source>
</evidence>
<dbReference type="GO" id="GO:0000731">
    <property type="term" value="P:DNA synthesis involved in DNA repair"/>
    <property type="evidence" value="ECO:0007669"/>
    <property type="project" value="TreeGrafter"/>
</dbReference>
<dbReference type="GO" id="GO:0003677">
    <property type="term" value="F:DNA binding"/>
    <property type="evidence" value="ECO:0007669"/>
    <property type="project" value="InterPro"/>
</dbReference>
<keyword evidence="4" id="KW-0547">Nucleotide-binding</keyword>
<dbReference type="CDD" id="cd18139">
    <property type="entry name" value="HLD_clamp_RarA"/>
    <property type="match status" value="1"/>
</dbReference>
<dbReference type="SMART" id="SM00382">
    <property type="entry name" value="AAA"/>
    <property type="match status" value="1"/>
</dbReference>
<dbReference type="Gene3D" id="1.10.8.60">
    <property type="match status" value="1"/>
</dbReference>
<dbReference type="InterPro" id="IPR032423">
    <property type="entry name" value="AAA_assoc_2"/>
</dbReference>
<evidence type="ECO:0000256" key="4">
    <source>
        <dbReference type="ARBA" id="ARBA00022741"/>
    </source>
</evidence>
<dbReference type="PANTHER" id="PTHR13779:SF7">
    <property type="entry name" value="ATPASE WRNIP1"/>
    <property type="match status" value="1"/>
</dbReference>
<dbReference type="Pfam" id="PF05496">
    <property type="entry name" value="RuvB_N"/>
    <property type="match status" value="1"/>
</dbReference>
<dbReference type="GO" id="GO:0006261">
    <property type="term" value="P:DNA-templated DNA replication"/>
    <property type="evidence" value="ECO:0007669"/>
    <property type="project" value="TreeGrafter"/>
</dbReference>
<dbReference type="CDD" id="cd00009">
    <property type="entry name" value="AAA"/>
    <property type="match status" value="1"/>
</dbReference>
<dbReference type="InterPro" id="IPR051314">
    <property type="entry name" value="AAA_ATPase_RarA/MGS1/WRNIP1"/>
</dbReference>